<name>A0A4P6XGU3_9ASCO</name>
<keyword evidence="4" id="KW-1185">Reference proteome</keyword>
<organism evidence="3 4">
    <name type="scientific">Metschnikowia aff. pulcherrima</name>
    <dbReference type="NCBI Taxonomy" id="2163413"/>
    <lineage>
        <taxon>Eukaryota</taxon>
        <taxon>Fungi</taxon>
        <taxon>Dikarya</taxon>
        <taxon>Ascomycota</taxon>
        <taxon>Saccharomycotina</taxon>
        <taxon>Pichiomycetes</taxon>
        <taxon>Metschnikowiaceae</taxon>
        <taxon>Metschnikowia</taxon>
    </lineage>
</organism>
<evidence type="ECO:0000313" key="3">
    <source>
        <dbReference type="EMBL" id="QBM85859.1"/>
    </source>
</evidence>
<protein>
    <recommendedName>
        <fullName evidence="2">SPIN90/Ldb17 leucine-rich domain-containing protein</fullName>
    </recommendedName>
</protein>
<dbReference type="PANTHER" id="PTHR13357:SF1">
    <property type="entry name" value="NCK-INTERACTING PROTEIN WITH SH3 DOMAIN"/>
    <property type="match status" value="1"/>
</dbReference>
<dbReference type="InterPro" id="IPR030125">
    <property type="entry name" value="SPIN90/Ldb17"/>
</dbReference>
<dbReference type="GO" id="GO:0000147">
    <property type="term" value="P:actin cortical patch assembly"/>
    <property type="evidence" value="ECO:0007669"/>
    <property type="project" value="TreeGrafter"/>
</dbReference>
<dbReference type="GO" id="GO:0006897">
    <property type="term" value="P:endocytosis"/>
    <property type="evidence" value="ECO:0007669"/>
    <property type="project" value="TreeGrafter"/>
</dbReference>
<dbReference type="GO" id="GO:0051666">
    <property type="term" value="P:actin cortical patch localization"/>
    <property type="evidence" value="ECO:0007669"/>
    <property type="project" value="TreeGrafter"/>
</dbReference>
<evidence type="ECO:0000259" key="2">
    <source>
        <dbReference type="Pfam" id="PF09431"/>
    </source>
</evidence>
<feature type="domain" description="SPIN90/Ldb17 leucine-rich" evidence="2">
    <location>
        <begin position="255"/>
        <end position="399"/>
    </location>
</feature>
<dbReference type="GO" id="GO:0071933">
    <property type="term" value="F:Arp2/3 complex binding"/>
    <property type="evidence" value="ECO:0007669"/>
    <property type="project" value="TreeGrafter"/>
</dbReference>
<dbReference type="InterPro" id="IPR018556">
    <property type="entry name" value="SPIN90/Ldb17_LRD"/>
</dbReference>
<dbReference type="GO" id="GO:0030479">
    <property type="term" value="C:actin cortical patch"/>
    <property type="evidence" value="ECO:0007669"/>
    <property type="project" value="TreeGrafter"/>
</dbReference>
<proteinExistence type="predicted"/>
<dbReference type="EMBL" id="CP034456">
    <property type="protein sequence ID" value="QBM85859.1"/>
    <property type="molecule type" value="Genomic_DNA"/>
</dbReference>
<accession>A0A4P6XGU3</accession>
<dbReference type="Proteomes" id="UP000292447">
    <property type="component" value="Chromosome I"/>
</dbReference>
<dbReference type="Pfam" id="PF09431">
    <property type="entry name" value="SPIN90_LRD"/>
    <property type="match status" value="1"/>
</dbReference>
<evidence type="ECO:0000256" key="1">
    <source>
        <dbReference type="SAM" id="MobiDB-lite"/>
    </source>
</evidence>
<evidence type="ECO:0000313" key="4">
    <source>
        <dbReference type="Proteomes" id="UP000292447"/>
    </source>
</evidence>
<gene>
    <name evidence="3" type="primary">MPUL0A04880</name>
    <name evidence="3" type="ORF">METSCH_A04880</name>
</gene>
<feature type="region of interest" description="Disordered" evidence="1">
    <location>
        <begin position="600"/>
        <end position="645"/>
    </location>
</feature>
<reference evidence="4" key="1">
    <citation type="submission" date="2019-03" db="EMBL/GenBank/DDBJ databases">
        <title>Snf2 controls pulcherriminic acid biosynthesis and connects pigmentation and antifungal activity of the yeast Metschnikowia pulcherrima.</title>
        <authorList>
            <person name="Gore-Lloyd D."/>
            <person name="Sumann I."/>
            <person name="Brachmann A.O."/>
            <person name="Schneeberger K."/>
            <person name="Ortiz-Merino R.A."/>
            <person name="Moreno-Beltran M."/>
            <person name="Schlaefli M."/>
            <person name="Kirner P."/>
            <person name="Santos Kron A."/>
            <person name="Wolfe K.H."/>
            <person name="Piel J."/>
            <person name="Ahrens C.H."/>
            <person name="Henk D."/>
            <person name="Freimoser F.M."/>
        </authorList>
    </citation>
    <scope>NUCLEOTIDE SEQUENCE [LARGE SCALE GENOMIC DNA]</scope>
    <source>
        <strain evidence="4">APC 1.2</strain>
    </source>
</reference>
<dbReference type="AlphaFoldDB" id="A0A4P6XGU3"/>
<feature type="compositionally biased region" description="Pro residues" evidence="1">
    <location>
        <begin position="633"/>
        <end position="645"/>
    </location>
</feature>
<dbReference type="PANTHER" id="PTHR13357">
    <property type="entry name" value="SH3 ADAPTER PROTEIN SPIN90 NCK INTERACTING PROTEIN WITH SH3 DOMAIN"/>
    <property type="match status" value="1"/>
</dbReference>
<dbReference type="STRING" id="2163413.A0A4P6XGU3"/>
<sequence>MQGVTRLDSPELSLTSFPMFNNLAVSPEPEYGLQTSSLEELLESLYPILVISDARECNANLSIFIKLAVDFLKTQEETYHTCSILALKLLNLNLFIKNHQQCLGKILGLMDVFSQSVAGDCQDEALLLKEVLLIIILLLFKLTTEETGPLALSLALNKRQIFATLHELTFVAILCRFISGHVKASDDSHVSYVLLNFSCNIFFQYLYHVVLFSDDEFSCVTSCDLVPTLIDNLLSNDNFNNYNLAGQDFEDVSKLMAYEEFKLLLLINEQYMMRSISSRISENKVIEGLLTARKESVNGICGFINLLVYHMNREESHIIRIQMLKFLFLMFSSPVSAKLAYLNDLKILVDIVIRELNDLDYSSDRLSHENCILALTYLKVLHPLLTKTQLNDIFPKYKTFEISEVLSNVIVNCDISSNDAYDEHTQTASNLPSNAKVILKSATKCLSIPWLKSPRKQGPYRNVNTGSLQNSSSESLASASSLNSKVNSLKLDNTDSNSSTDSFSMTRIASVRASSISDYNKHTTSHNLALDEDEPVNIFEQNNLNVFRTGKASKPAISQSGPFNTRRSLTIHGPFASGDTCPSSAQTLGLLNLPKEYLSKKSLPPLPKNNTLGRNLKNEKVSLLQEKARYKKAPPPPPPPSRRRR</sequence>